<protein>
    <recommendedName>
        <fullName evidence="2">Endonuclease/exonuclease/phosphatase domain-containing protein</fullName>
    </recommendedName>
</protein>
<dbReference type="SUPFAM" id="SSF56219">
    <property type="entry name" value="DNase I-like"/>
    <property type="match status" value="1"/>
</dbReference>
<comment type="caution">
    <text evidence="3">The sequence shown here is derived from an EMBL/GenBank/DDBJ whole genome shotgun (WGS) entry which is preliminary data.</text>
</comment>
<dbReference type="AlphaFoldDB" id="A0A2N3N7X0"/>
<dbReference type="InterPro" id="IPR050410">
    <property type="entry name" value="CCR4/nocturin_mRNA_transcr"/>
</dbReference>
<dbReference type="Gene3D" id="3.60.10.10">
    <property type="entry name" value="Endonuclease/exonuclease/phosphatase"/>
    <property type="match status" value="1"/>
</dbReference>
<dbReference type="OrthoDB" id="276515at2759"/>
<reference evidence="3 4" key="1">
    <citation type="journal article" date="2017" name="G3 (Bethesda)">
        <title>First Draft Genome Sequence of the Pathogenic Fungus Lomentospora prolificans (Formerly Scedosporium prolificans).</title>
        <authorList>
            <person name="Luo R."/>
            <person name="Zimin A."/>
            <person name="Workman R."/>
            <person name="Fan Y."/>
            <person name="Pertea G."/>
            <person name="Grossman N."/>
            <person name="Wear M.P."/>
            <person name="Jia B."/>
            <person name="Miller H."/>
            <person name="Casadevall A."/>
            <person name="Timp W."/>
            <person name="Zhang S.X."/>
            <person name="Salzberg S.L."/>
        </authorList>
    </citation>
    <scope>NUCLEOTIDE SEQUENCE [LARGE SCALE GENOMIC DNA]</scope>
    <source>
        <strain evidence="3 4">JHH-5317</strain>
    </source>
</reference>
<dbReference type="GO" id="GO:0000175">
    <property type="term" value="F:3'-5'-RNA exonuclease activity"/>
    <property type="evidence" value="ECO:0007669"/>
    <property type="project" value="TreeGrafter"/>
</dbReference>
<keyword evidence="1" id="KW-0732">Signal</keyword>
<dbReference type="PANTHER" id="PTHR12121:SF36">
    <property type="entry name" value="ENDONUCLEASE_EXONUCLEASE_PHOSPHATASE DOMAIN-CONTAINING PROTEIN"/>
    <property type="match status" value="1"/>
</dbReference>
<dbReference type="VEuPathDB" id="FungiDB:jhhlp_004926"/>
<gene>
    <name evidence="3" type="ORF">jhhlp_004926</name>
</gene>
<dbReference type="InterPro" id="IPR005135">
    <property type="entry name" value="Endo/exonuclease/phosphatase"/>
</dbReference>
<evidence type="ECO:0000259" key="2">
    <source>
        <dbReference type="Pfam" id="PF03372"/>
    </source>
</evidence>
<dbReference type="EMBL" id="NLAX01000095">
    <property type="protein sequence ID" value="PKS08540.1"/>
    <property type="molecule type" value="Genomic_DNA"/>
</dbReference>
<dbReference type="InParanoid" id="A0A2N3N7X0"/>
<keyword evidence="4" id="KW-1185">Reference proteome</keyword>
<dbReference type="Proteomes" id="UP000233524">
    <property type="component" value="Unassembled WGS sequence"/>
</dbReference>
<feature type="signal peptide" evidence="1">
    <location>
        <begin position="1"/>
        <end position="19"/>
    </location>
</feature>
<feature type="chain" id="PRO_5014807413" description="Endonuclease/exonuclease/phosphatase domain-containing protein" evidence="1">
    <location>
        <begin position="20"/>
        <end position="296"/>
    </location>
</feature>
<organism evidence="3 4">
    <name type="scientific">Lomentospora prolificans</name>
    <dbReference type="NCBI Taxonomy" id="41688"/>
    <lineage>
        <taxon>Eukaryota</taxon>
        <taxon>Fungi</taxon>
        <taxon>Dikarya</taxon>
        <taxon>Ascomycota</taxon>
        <taxon>Pezizomycotina</taxon>
        <taxon>Sordariomycetes</taxon>
        <taxon>Hypocreomycetidae</taxon>
        <taxon>Microascales</taxon>
        <taxon>Microascaceae</taxon>
        <taxon>Lomentospora</taxon>
    </lineage>
</organism>
<sequence length="296" mass="32320">MRPNQLLTAAALLLQVVGAELTLRLVSYNIRYAATSLMTNEKPWATRRPLLVNQLSETIAAAPSGALTVIGMQEVLHQQLLDIKNGLGSKWAHIGVARDDGKQSGEYCPILYDTTAVKLVYTETKWLSPTPDTPSFGWNAGSRRVITVGVFEDIKSGQRFLATNTHLDNASSQARSEGVKVALDVIKRVQATYGPLGVSLTGDFNSPPGGDAYTTVENDGYVEEIYGLVNSSKRFGPFDTYTGFTSTTGSRIDFIWVGPASENFWTVDRYEVMDNVKDGVYTSDHRAVVGDLKLST</sequence>
<evidence type="ECO:0000256" key="1">
    <source>
        <dbReference type="SAM" id="SignalP"/>
    </source>
</evidence>
<evidence type="ECO:0000313" key="4">
    <source>
        <dbReference type="Proteomes" id="UP000233524"/>
    </source>
</evidence>
<dbReference type="InterPro" id="IPR036691">
    <property type="entry name" value="Endo/exonu/phosph_ase_sf"/>
</dbReference>
<proteinExistence type="predicted"/>
<dbReference type="CDD" id="cd09083">
    <property type="entry name" value="EEP-1"/>
    <property type="match status" value="1"/>
</dbReference>
<dbReference type="PANTHER" id="PTHR12121">
    <property type="entry name" value="CARBON CATABOLITE REPRESSOR PROTEIN 4"/>
    <property type="match status" value="1"/>
</dbReference>
<feature type="domain" description="Endonuclease/exonuclease/phosphatase" evidence="2">
    <location>
        <begin position="27"/>
        <end position="285"/>
    </location>
</feature>
<evidence type="ECO:0000313" key="3">
    <source>
        <dbReference type="EMBL" id="PKS08540.1"/>
    </source>
</evidence>
<dbReference type="Pfam" id="PF03372">
    <property type="entry name" value="Exo_endo_phos"/>
    <property type="match status" value="1"/>
</dbReference>
<name>A0A2N3N7X0_9PEZI</name>
<accession>A0A2N3N7X0</accession>